<dbReference type="GO" id="GO:0008010">
    <property type="term" value="F:structural constituent of chitin-based larval cuticle"/>
    <property type="evidence" value="ECO:0007669"/>
    <property type="project" value="TreeGrafter"/>
</dbReference>
<gene>
    <name evidence="5" type="ORF">Pcinc_029383</name>
</gene>
<dbReference type="PANTHER" id="PTHR10380">
    <property type="entry name" value="CUTICLE PROTEIN"/>
    <property type="match status" value="1"/>
</dbReference>
<feature type="region of interest" description="Disordered" evidence="3">
    <location>
        <begin position="285"/>
        <end position="317"/>
    </location>
</feature>
<evidence type="ECO:0000256" key="1">
    <source>
        <dbReference type="ARBA" id="ARBA00022460"/>
    </source>
</evidence>
<evidence type="ECO:0000313" key="5">
    <source>
        <dbReference type="EMBL" id="KAK3864972.1"/>
    </source>
</evidence>
<evidence type="ECO:0000256" key="3">
    <source>
        <dbReference type="SAM" id="MobiDB-lite"/>
    </source>
</evidence>
<dbReference type="PROSITE" id="PS00233">
    <property type="entry name" value="CHIT_BIND_RR_1"/>
    <property type="match status" value="1"/>
</dbReference>
<keyword evidence="4" id="KW-0732">Signal</keyword>
<dbReference type="GO" id="GO:0062129">
    <property type="term" value="C:chitin-based extracellular matrix"/>
    <property type="evidence" value="ECO:0007669"/>
    <property type="project" value="TreeGrafter"/>
</dbReference>
<protein>
    <submittedName>
        <fullName evidence="5">Uncharacterized protein</fullName>
    </submittedName>
</protein>
<dbReference type="PROSITE" id="PS51155">
    <property type="entry name" value="CHIT_BIND_RR_2"/>
    <property type="match status" value="1"/>
</dbReference>
<proteinExistence type="predicted"/>
<comment type="caution">
    <text evidence="5">The sequence shown here is derived from an EMBL/GenBank/DDBJ whole genome shotgun (WGS) entry which is preliminary data.</text>
</comment>
<dbReference type="AlphaFoldDB" id="A0AAE1F0F0"/>
<feature type="compositionally biased region" description="Basic and acidic residues" evidence="3">
    <location>
        <begin position="298"/>
        <end position="312"/>
    </location>
</feature>
<feature type="compositionally biased region" description="Low complexity" evidence="3">
    <location>
        <begin position="93"/>
        <end position="136"/>
    </location>
</feature>
<accession>A0AAE1F0F0</accession>
<dbReference type="Pfam" id="PF00379">
    <property type="entry name" value="Chitin_bind_4"/>
    <property type="match status" value="3"/>
</dbReference>
<feature type="chain" id="PRO_5041928827" evidence="4">
    <location>
        <begin position="17"/>
        <end position="431"/>
    </location>
</feature>
<dbReference type="PANTHER" id="PTHR10380:SF173">
    <property type="entry name" value="CUTICULAR PROTEIN 47EF, ISOFORM C-RELATED"/>
    <property type="match status" value="1"/>
</dbReference>
<organism evidence="5 6">
    <name type="scientific">Petrolisthes cinctipes</name>
    <name type="common">Flat porcelain crab</name>
    <dbReference type="NCBI Taxonomy" id="88211"/>
    <lineage>
        <taxon>Eukaryota</taxon>
        <taxon>Metazoa</taxon>
        <taxon>Ecdysozoa</taxon>
        <taxon>Arthropoda</taxon>
        <taxon>Crustacea</taxon>
        <taxon>Multicrustacea</taxon>
        <taxon>Malacostraca</taxon>
        <taxon>Eumalacostraca</taxon>
        <taxon>Eucarida</taxon>
        <taxon>Decapoda</taxon>
        <taxon>Pleocyemata</taxon>
        <taxon>Anomura</taxon>
        <taxon>Galatheoidea</taxon>
        <taxon>Porcellanidae</taxon>
        <taxon>Petrolisthes</taxon>
    </lineage>
</organism>
<feature type="signal peptide" evidence="4">
    <location>
        <begin position="1"/>
        <end position="16"/>
    </location>
</feature>
<evidence type="ECO:0000256" key="2">
    <source>
        <dbReference type="PROSITE-ProRule" id="PRU00497"/>
    </source>
</evidence>
<dbReference type="InterPro" id="IPR000618">
    <property type="entry name" value="Insect_cuticle"/>
</dbReference>
<dbReference type="InterPro" id="IPR031311">
    <property type="entry name" value="CHIT_BIND_RR_consensus"/>
</dbReference>
<dbReference type="Proteomes" id="UP001286313">
    <property type="component" value="Unassembled WGS sequence"/>
</dbReference>
<feature type="region of interest" description="Disordered" evidence="3">
    <location>
        <begin position="88"/>
        <end position="136"/>
    </location>
</feature>
<sequence length="431" mass="49275">MFVPFCLLLQAAVGLASPIDSNRRIIFGFAGTPFRTETTGVDGVTKGEYGYRTPDGCLHVVLYETDDVGGYRVIGSTKRDCQFQITRPPKVQPLSTTTSRRPTITTTTSRLPNTPTTRQQPLTTQRPTTQTTTTPRNPFLVPEVKIVNNAIVERPRVTQEDPQGRQLRFPNQITRRPITTTTTTTTTFPTTRRTTTTTRRPIITTTRRPIITTTANTPTFISREKEENKPEPLYTFGYTTPTHGHTESMLPDGTKKGEYFWDSPEGWRFIVTYEANERGFYPRVKRVRTPTTTPKPEVQPEKEGEGPDREGQGKGLVDLPQPAGGCPYFFYYNTRINYHWERCFENHTKVGEYGLLGPDQYQHKNSYHADNTGYHPRQSRTLLTPEQQQTVAEYREGAFIVPKPDEERRATEKRILAWLAENRQKIDQPLR</sequence>
<dbReference type="InterPro" id="IPR050468">
    <property type="entry name" value="Cuticle_Struct_Prot"/>
</dbReference>
<evidence type="ECO:0000313" key="6">
    <source>
        <dbReference type="Proteomes" id="UP001286313"/>
    </source>
</evidence>
<keyword evidence="1 2" id="KW-0193">Cuticle</keyword>
<dbReference type="EMBL" id="JAWQEG010003687">
    <property type="protein sequence ID" value="KAK3864972.1"/>
    <property type="molecule type" value="Genomic_DNA"/>
</dbReference>
<name>A0AAE1F0F0_PETCI</name>
<keyword evidence="6" id="KW-1185">Reference proteome</keyword>
<evidence type="ECO:0000256" key="4">
    <source>
        <dbReference type="SAM" id="SignalP"/>
    </source>
</evidence>
<reference evidence="5" key="1">
    <citation type="submission" date="2023-10" db="EMBL/GenBank/DDBJ databases">
        <title>Genome assemblies of two species of porcelain crab, Petrolisthes cinctipes and Petrolisthes manimaculis (Anomura: Porcellanidae).</title>
        <authorList>
            <person name="Angst P."/>
        </authorList>
    </citation>
    <scope>NUCLEOTIDE SEQUENCE</scope>
    <source>
        <strain evidence="5">PB745_01</strain>
        <tissue evidence="5">Gill</tissue>
    </source>
</reference>